<dbReference type="InterPro" id="IPR027417">
    <property type="entry name" value="P-loop_NTPase"/>
</dbReference>
<evidence type="ECO:0000256" key="1">
    <source>
        <dbReference type="SAM" id="Coils"/>
    </source>
</evidence>
<dbReference type="Gene3D" id="3.40.50.300">
    <property type="entry name" value="P-loop containing nucleotide triphosphate hydrolases"/>
    <property type="match status" value="2"/>
</dbReference>
<feature type="transmembrane region" description="Helical" evidence="2">
    <location>
        <begin position="412"/>
        <end position="431"/>
    </location>
</feature>
<evidence type="ECO:0000259" key="3">
    <source>
        <dbReference type="Pfam" id="PF13514"/>
    </source>
</evidence>
<feature type="coiled-coil region" evidence="1">
    <location>
        <begin position="274"/>
        <end position="348"/>
    </location>
</feature>
<proteinExistence type="predicted"/>
<organism evidence="4 5">
    <name type="scientific">Mangrovivirga halotolerans</name>
    <dbReference type="NCBI Taxonomy" id="2993936"/>
    <lineage>
        <taxon>Bacteria</taxon>
        <taxon>Pseudomonadati</taxon>
        <taxon>Bacteroidota</taxon>
        <taxon>Cytophagia</taxon>
        <taxon>Cytophagales</taxon>
        <taxon>Mangrovivirgaceae</taxon>
        <taxon>Mangrovivirga</taxon>
    </lineage>
</organism>
<keyword evidence="1" id="KW-0175">Coiled coil</keyword>
<evidence type="ECO:0000313" key="4">
    <source>
        <dbReference type="EMBL" id="MCX2744266.1"/>
    </source>
</evidence>
<gene>
    <name evidence="4" type="ORF">OO013_10335</name>
</gene>
<evidence type="ECO:0000313" key="5">
    <source>
        <dbReference type="Proteomes" id="UP001209885"/>
    </source>
</evidence>
<dbReference type="InterPro" id="IPR038734">
    <property type="entry name" value="YhaN_AAA"/>
</dbReference>
<dbReference type="EMBL" id="JAPFQN010000005">
    <property type="protein sequence ID" value="MCX2744266.1"/>
    <property type="molecule type" value="Genomic_DNA"/>
</dbReference>
<keyword evidence="2" id="KW-0472">Membrane</keyword>
<dbReference type="PANTHER" id="PTHR41259:SF1">
    <property type="entry name" value="DOUBLE-STRAND BREAK REPAIR RAD50 ATPASE, PUTATIVE-RELATED"/>
    <property type="match status" value="1"/>
</dbReference>
<keyword evidence="5" id="KW-1185">Reference proteome</keyword>
<feature type="domain" description="YhaN AAA" evidence="3">
    <location>
        <begin position="1"/>
        <end position="201"/>
    </location>
</feature>
<dbReference type="Pfam" id="PF13514">
    <property type="entry name" value="AAA_27"/>
    <property type="match status" value="1"/>
</dbReference>
<protein>
    <submittedName>
        <fullName evidence="4">AAA family ATPase</fullName>
    </submittedName>
</protein>
<sequence length="868" mass="101205">MRIIEIHIEGFGKLSDFKIKNLSDGINLIFGENEAGKSTLMKFVIYTLFGYPTTKRSLSNMEPVNGGAHGGRLLIDHSTHGILWFERFYGPNGGQLRIYNQNGDLHQEAEDLLYEISEHQFRNIYAITIDELNSSGSIAGSEFFEMLISRNMGLRNVNLTEVRDELKSRKKALLGHGKKGLLNEILEEKEGLEQIKESQRQEYEQYYALKNNIKTQKKVLISKREQLEKKESELIDNQRILDMYPEYLRFSDNDRVISTLPLHESLNTDKLKQVISLKKNIDKLTAEIDVLDQELTEADSERRQLQFDDSLILKKDEIEELKSNYKYIENLISQVKSEKIRLTNMKKEIDYEAKQLGFDEKKILHLKSNNNLDRSRSFVNEYKNIKTELSVKEKAQNEKLRIIQSDPSSKKFNIFLITLSLLSFLTGFIFYGKNMVIPSVGSFFLSISFVIYLILKQRNRTAIMSGLYNEIEEERTILDSRFESHLNTYLRGRDFATIYDLEQWVDKSENLLKKVGEWISNVKTYKFQESELHQFEEQVEQIHQQKINRDDLFSELKNLLNEYEEALLKERKLFEIKQKVSDKERLWNDKLRERQQYITEYNYLLEAFGLDSDSDFNHLLEKSELRTELEKQNSEILFACGKVFGLERITSLDDIFKGIDPKELEKNIDSIKEICTQLKKETDILTENLARNSQTIENLEKGSEEFSIQKLAINEARLLEKTRGYYQIDYLQCLIEKATENLENSIKPTIIKEAAKIFSRITKGKYSFVQEEGNQFVSVSGSDGKKIKVDDLSRGAKEQLYLSIRLAMIKAKAEPVPILLDDILVNFDDVRLNATIDELRRISRSHQILLFSCHTSMKKCLDENVIKI</sequence>
<keyword evidence="2" id="KW-0812">Transmembrane</keyword>
<dbReference type="SUPFAM" id="SSF52540">
    <property type="entry name" value="P-loop containing nucleoside triphosphate hydrolases"/>
    <property type="match status" value="2"/>
</dbReference>
<evidence type="ECO:0000256" key="2">
    <source>
        <dbReference type="SAM" id="Phobius"/>
    </source>
</evidence>
<accession>A0ABT3RR62</accession>
<feature type="coiled-coil region" evidence="1">
    <location>
        <begin position="525"/>
        <end position="573"/>
    </location>
</feature>
<dbReference type="Proteomes" id="UP001209885">
    <property type="component" value="Unassembled WGS sequence"/>
</dbReference>
<feature type="coiled-coil region" evidence="1">
    <location>
        <begin position="182"/>
        <end position="237"/>
    </location>
</feature>
<keyword evidence="2" id="KW-1133">Transmembrane helix</keyword>
<dbReference type="RefSeq" id="WP_266056730.1">
    <property type="nucleotide sequence ID" value="NZ_JAPFQN010000005.1"/>
</dbReference>
<reference evidence="4 5" key="1">
    <citation type="submission" date="2022-11" db="EMBL/GenBank/DDBJ databases">
        <title>The characterization of three novel Bacteroidetes species and genomic analysis of their roles in tidal elemental geochemical cycles.</title>
        <authorList>
            <person name="Ma K."/>
        </authorList>
    </citation>
    <scope>NUCLEOTIDE SEQUENCE [LARGE SCALE GENOMIC DNA]</scope>
    <source>
        <strain evidence="4 5">M17</strain>
    </source>
</reference>
<feature type="transmembrane region" description="Helical" evidence="2">
    <location>
        <begin position="437"/>
        <end position="455"/>
    </location>
</feature>
<comment type="caution">
    <text evidence="4">The sequence shown here is derived from an EMBL/GenBank/DDBJ whole genome shotgun (WGS) entry which is preliminary data.</text>
</comment>
<dbReference type="PANTHER" id="PTHR41259">
    <property type="entry name" value="DOUBLE-STRAND BREAK REPAIR RAD50 ATPASE, PUTATIVE-RELATED"/>
    <property type="match status" value="1"/>
</dbReference>
<name>A0ABT3RR62_9BACT</name>